<dbReference type="Proteomes" id="UP001362999">
    <property type="component" value="Unassembled WGS sequence"/>
</dbReference>
<dbReference type="AlphaFoldDB" id="A0AAW0DJU3"/>
<sequence length="178" mass="20375">MPPQTYESYSISSISALASSFPSLNPYYLSLVFVAFAILVGVLGRSLPSCLMKSLDEEVQQATVLYNQAMSGRFLVNSEEHELSEELLKLDTQARQLRKRALALTPRILLRSFQQIHALFNGHSFEIWMCIHRIRALRNKMQLLIESKKDDFSSTLPDGIPPSRQLWLRHRLGESIRI</sequence>
<feature type="transmembrane region" description="Helical" evidence="1">
    <location>
        <begin position="27"/>
        <end position="44"/>
    </location>
</feature>
<organism evidence="2 3">
    <name type="scientific">Favolaschia claudopus</name>
    <dbReference type="NCBI Taxonomy" id="2862362"/>
    <lineage>
        <taxon>Eukaryota</taxon>
        <taxon>Fungi</taxon>
        <taxon>Dikarya</taxon>
        <taxon>Basidiomycota</taxon>
        <taxon>Agaricomycotina</taxon>
        <taxon>Agaricomycetes</taxon>
        <taxon>Agaricomycetidae</taxon>
        <taxon>Agaricales</taxon>
        <taxon>Marasmiineae</taxon>
        <taxon>Mycenaceae</taxon>
        <taxon>Favolaschia</taxon>
    </lineage>
</organism>
<protein>
    <recommendedName>
        <fullName evidence="4">ATP synthase protein MI25</fullName>
    </recommendedName>
</protein>
<keyword evidence="3" id="KW-1185">Reference proteome</keyword>
<reference evidence="2 3" key="1">
    <citation type="journal article" date="2024" name="J Genomics">
        <title>Draft genome sequencing and assembly of Favolaschia claudopus CIRM-BRFM 2984 isolated from oak limbs.</title>
        <authorList>
            <person name="Navarro D."/>
            <person name="Drula E."/>
            <person name="Chaduli D."/>
            <person name="Cazenave R."/>
            <person name="Ahrendt S."/>
            <person name="Wang J."/>
            <person name="Lipzen A."/>
            <person name="Daum C."/>
            <person name="Barry K."/>
            <person name="Grigoriev I.V."/>
            <person name="Favel A."/>
            <person name="Rosso M.N."/>
            <person name="Martin F."/>
        </authorList>
    </citation>
    <scope>NUCLEOTIDE SEQUENCE [LARGE SCALE GENOMIC DNA]</scope>
    <source>
        <strain evidence="2 3">CIRM-BRFM 2984</strain>
    </source>
</reference>
<gene>
    <name evidence="2" type="ORF">R3P38DRAFT_2762550</name>
</gene>
<accession>A0AAW0DJU3</accession>
<evidence type="ECO:0000313" key="3">
    <source>
        <dbReference type="Proteomes" id="UP001362999"/>
    </source>
</evidence>
<proteinExistence type="predicted"/>
<name>A0AAW0DJU3_9AGAR</name>
<keyword evidence="1" id="KW-0812">Transmembrane</keyword>
<dbReference type="EMBL" id="JAWWNJ010000007">
    <property type="protein sequence ID" value="KAK7052124.1"/>
    <property type="molecule type" value="Genomic_DNA"/>
</dbReference>
<keyword evidence="1" id="KW-1133">Transmembrane helix</keyword>
<comment type="caution">
    <text evidence="2">The sequence shown here is derived from an EMBL/GenBank/DDBJ whole genome shotgun (WGS) entry which is preliminary data.</text>
</comment>
<evidence type="ECO:0000256" key="1">
    <source>
        <dbReference type="SAM" id="Phobius"/>
    </source>
</evidence>
<evidence type="ECO:0000313" key="2">
    <source>
        <dbReference type="EMBL" id="KAK7052124.1"/>
    </source>
</evidence>
<evidence type="ECO:0008006" key="4">
    <source>
        <dbReference type="Google" id="ProtNLM"/>
    </source>
</evidence>
<keyword evidence="1" id="KW-0472">Membrane</keyword>